<accession>A0ABS5IZ54</accession>
<evidence type="ECO:0000256" key="4">
    <source>
        <dbReference type="ARBA" id="ARBA00022840"/>
    </source>
</evidence>
<dbReference type="InterPro" id="IPR003439">
    <property type="entry name" value="ABC_transporter-like_ATP-bd"/>
</dbReference>
<keyword evidence="8" id="KW-1185">Reference proteome</keyword>
<comment type="similarity">
    <text evidence="1">Belongs to the ABC transporter superfamily.</text>
</comment>
<evidence type="ECO:0000259" key="6">
    <source>
        <dbReference type="PROSITE" id="PS50893"/>
    </source>
</evidence>
<dbReference type="InterPro" id="IPR052156">
    <property type="entry name" value="BCAA_Transport_ATP-bd_LivF"/>
</dbReference>
<dbReference type="RefSeq" id="WP_211973236.1">
    <property type="nucleotide sequence ID" value="NZ_CBFHAM010000003.1"/>
</dbReference>
<evidence type="ECO:0000256" key="5">
    <source>
        <dbReference type="ARBA" id="ARBA00022970"/>
    </source>
</evidence>
<name>A0ABS5IZ54_9BACT</name>
<dbReference type="Proteomes" id="UP000676386">
    <property type="component" value="Unassembled WGS sequence"/>
</dbReference>
<evidence type="ECO:0000256" key="1">
    <source>
        <dbReference type="ARBA" id="ARBA00005417"/>
    </source>
</evidence>
<dbReference type="NCBIfam" id="TIGR03410">
    <property type="entry name" value="urea_trans_UrtE"/>
    <property type="match status" value="1"/>
</dbReference>
<dbReference type="InterPro" id="IPR003593">
    <property type="entry name" value="AAA+_ATPase"/>
</dbReference>
<feature type="domain" description="ABC transporter" evidence="6">
    <location>
        <begin position="10"/>
        <end position="240"/>
    </location>
</feature>
<dbReference type="PROSITE" id="PS50893">
    <property type="entry name" value="ABC_TRANSPORTER_2"/>
    <property type="match status" value="1"/>
</dbReference>
<dbReference type="Pfam" id="PF00005">
    <property type="entry name" value="ABC_tran"/>
    <property type="match status" value="1"/>
</dbReference>
<keyword evidence="4 7" id="KW-0067">ATP-binding</keyword>
<evidence type="ECO:0000313" key="8">
    <source>
        <dbReference type="Proteomes" id="UP000676386"/>
    </source>
</evidence>
<organism evidence="7 8">
    <name type="scientific">Chitinophaga hostae</name>
    <dbReference type="NCBI Taxonomy" id="2831022"/>
    <lineage>
        <taxon>Bacteria</taxon>
        <taxon>Pseudomonadati</taxon>
        <taxon>Bacteroidota</taxon>
        <taxon>Chitinophagia</taxon>
        <taxon>Chitinophagales</taxon>
        <taxon>Chitinophagaceae</taxon>
        <taxon>Chitinophaga</taxon>
    </lineage>
</organism>
<evidence type="ECO:0000313" key="7">
    <source>
        <dbReference type="EMBL" id="MBS0028123.1"/>
    </source>
</evidence>
<dbReference type="InterPro" id="IPR027417">
    <property type="entry name" value="P-loop_NTPase"/>
</dbReference>
<comment type="caution">
    <text evidence="7">The sequence shown here is derived from an EMBL/GenBank/DDBJ whole genome shotgun (WGS) entry which is preliminary data.</text>
</comment>
<protein>
    <submittedName>
        <fullName evidence="7">Urea ABC transporter ATP-binding subunit UrtE</fullName>
    </submittedName>
</protein>
<dbReference type="EMBL" id="JAGTXB010000005">
    <property type="protein sequence ID" value="MBS0028123.1"/>
    <property type="molecule type" value="Genomic_DNA"/>
</dbReference>
<evidence type="ECO:0000256" key="3">
    <source>
        <dbReference type="ARBA" id="ARBA00022741"/>
    </source>
</evidence>
<proteinExistence type="inferred from homology"/>
<dbReference type="CDD" id="cd03224">
    <property type="entry name" value="ABC_TM1139_LivF_branched"/>
    <property type="match status" value="1"/>
</dbReference>
<reference evidence="7 8" key="1">
    <citation type="submission" date="2021-04" db="EMBL/GenBank/DDBJ databases">
        <title>Chitinophaga sp. nov., isolated from the rhizosphere soil.</title>
        <authorList>
            <person name="He S."/>
        </authorList>
    </citation>
    <scope>NUCLEOTIDE SEQUENCE [LARGE SCALE GENOMIC DNA]</scope>
    <source>
        <strain evidence="7 8">2R12</strain>
    </source>
</reference>
<keyword evidence="5" id="KW-0029">Amino-acid transport</keyword>
<keyword evidence="2" id="KW-0813">Transport</keyword>
<dbReference type="SUPFAM" id="SSF52540">
    <property type="entry name" value="P-loop containing nucleoside triphosphate hydrolases"/>
    <property type="match status" value="1"/>
</dbReference>
<keyword evidence="3" id="KW-0547">Nucleotide-binding</keyword>
<dbReference type="PANTHER" id="PTHR43820">
    <property type="entry name" value="HIGH-AFFINITY BRANCHED-CHAIN AMINO ACID TRANSPORT ATP-BINDING PROTEIN LIVF"/>
    <property type="match status" value="1"/>
</dbReference>
<sequence>MIHNIQPPVLEVNDLTAAYGQSIILRGTTLTVKKGAVTTVMGRNGVGKTTLLKTIMGLLPAQHGSIVFNNEKITSLPPYKKAKAGIAYVPQGREIIPKLTVYENLLLGLQAHTDRKARIPEDEIYALFPILKDFRKRAGGNLSGGQQQQLSIARALVSRPTLLLLDEPTEGIQPSIAQEIGAILQQLVQEKGLSVLLVEQKIDFANQVTDHYYFMDRGKMVMDGTAEDLKHSALEKHISV</sequence>
<dbReference type="InterPro" id="IPR017780">
    <property type="entry name" value="ABC_transptr_urea_ATP-bd_UrtE"/>
</dbReference>
<dbReference type="SMART" id="SM00382">
    <property type="entry name" value="AAA"/>
    <property type="match status" value="1"/>
</dbReference>
<gene>
    <name evidence="7" type="primary">urtE</name>
    <name evidence="7" type="ORF">KE626_12465</name>
</gene>
<evidence type="ECO:0000256" key="2">
    <source>
        <dbReference type="ARBA" id="ARBA00022448"/>
    </source>
</evidence>
<dbReference type="PANTHER" id="PTHR43820:SF5">
    <property type="entry name" value="HIGH-AFFINITY BRANCHED-CHAIN AMINO ACID TRANSPORT ATP-BINDING PROTEIN"/>
    <property type="match status" value="1"/>
</dbReference>
<dbReference type="Gene3D" id="3.40.50.300">
    <property type="entry name" value="P-loop containing nucleotide triphosphate hydrolases"/>
    <property type="match status" value="1"/>
</dbReference>
<dbReference type="GO" id="GO:0005524">
    <property type="term" value="F:ATP binding"/>
    <property type="evidence" value="ECO:0007669"/>
    <property type="project" value="UniProtKB-KW"/>
</dbReference>